<evidence type="ECO:0000256" key="2">
    <source>
        <dbReference type="SAM" id="Phobius"/>
    </source>
</evidence>
<protein>
    <submittedName>
        <fullName evidence="3">Uncharacterized protein</fullName>
    </submittedName>
</protein>
<dbReference type="Proteomes" id="UP000186235">
    <property type="component" value="Unassembled WGS sequence"/>
</dbReference>
<name>A0A1N6QNW4_9MICO</name>
<keyword evidence="2" id="KW-0812">Transmembrane</keyword>
<accession>A0A1N6QNW4</accession>
<dbReference type="RefSeq" id="WP_043658818.1">
    <property type="nucleotide sequence ID" value="NZ_FTMI01000002.1"/>
</dbReference>
<feature type="compositionally biased region" description="Basic and acidic residues" evidence="1">
    <location>
        <begin position="1"/>
        <end position="10"/>
    </location>
</feature>
<keyword evidence="2" id="KW-0472">Membrane</keyword>
<sequence>MAWWEDEKPSASRLADQLADSSRPAQPASPYADDRSGSWAVLPLWLLLGAALTAGGVALLVSMRSATGVCLGTTVLALGLFYLSQYGVLAGYVLQVGRLRRRRVEAALAHQPPPALTDHDVRQFHVPIRPSYAGSAFVGFLDPGDAPAPAGLRAARVVGGVCTAVFVLGVVATLVVGAVTRA</sequence>
<proteinExistence type="predicted"/>
<organism evidence="3 4">
    <name type="scientific">Cellulosimicrobium aquatile</name>
    <dbReference type="NCBI Taxonomy" id="1612203"/>
    <lineage>
        <taxon>Bacteria</taxon>
        <taxon>Bacillati</taxon>
        <taxon>Actinomycetota</taxon>
        <taxon>Actinomycetes</taxon>
        <taxon>Micrococcales</taxon>
        <taxon>Promicromonosporaceae</taxon>
        <taxon>Cellulosimicrobium</taxon>
    </lineage>
</organism>
<dbReference type="AlphaFoldDB" id="A0A1N6QNW4"/>
<reference evidence="4" key="1">
    <citation type="submission" date="2017-01" db="EMBL/GenBank/DDBJ databases">
        <authorList>
            <person name="Varghese N."/>
            <person name="Submissions S."/>
        </authorList>
    </citation>
    <scope>NUCLEOTIDE SEQUENCE [LARGE SCALE GENOMIC DNA]</scope>
    <source>
        <strain evidence="4">3bp</strain>
    </source>
</reference>
<gene>
    <name evidence="3" type="ORF">SAMN05518682_1677</name>
</gene>
<feature type="transmembrane region" description="Helical" evidence="2">
    <location>
        <begin position="68"/>
        <end position="94"/>
    </location>
</feature>
<evidence type="ECO:0000256" key="1">
    <source>
        <dbReference type="SAM" id="MobiDB-lite"/>
    </source>
</evidence>
<feature type="region of interest" description="Disordered" evidence="1">
    <location>
        <begin position="1"/>
        <end position="35"/>
    </location>
</feature>
<dbReference type="EMBL" id="FTMI01000002">
    <property type="protein sequence ID" value="SIQ18238.1"/>
    <property type="molecule type" value="Genomic_DNA"/>
</dbReference>
<keyword evidence="2" id="KW-1133">Transmembrane helix</keyword>
<feature type="transmembrane region" description="Helical" evidence="2">
    <location>
        <begin position="157"/>
        <end position="179"/>
    </location>
</feature>
<feature type="transmembrane region" description="Helical" evidence="2">
    <location>
        <begin position="39"/>
        <end position="61"/>
    </location>
</feature>
<keyword evidence="4" id="KW-1185">Reference proteome</keyword>
<evidence type="ECO:0000313" key="3">
    <source>
        <dbReference type="EMBL" id="SIQ18238.1"/>
    </source>
</evidence>
<evidence type="ECO:0000313" key="4">
    <source>
        <dbReference type="Proteomes" id="UP000186235"/>
    </source>
</evidence>